<dbReference type="InterPro" id="IPR027417">
    <property type="entry name" value="P-loop_NTPase"/>
</dbReference>
<feature type="domain" description="Terminase large subunit gp17-like C-terminal" evidence="2">
    <location>
        <begin position="262"/>
        <end position="411"/>
    </location>
</feature>
<dbReference type="Gene3D" id="3.40.50.300">
    <property type="entry name" value="P-loop containing nucleotide triphosphate hydrolases"/>
    <property type="match status" value="1"/>
</dbReference>
<dbReference type="Proteomes" id="UP000001741">
    <property type="component" value="Chromosome"/>
</dbReference>
<reference evidence="3 4" key="1">
    <citation type="journal article" date="2008" name="PLoS ONE">
        <title>Comparative analysis of Acinetobacters: three genomes for three lifestyles.</title>
        <authorList>
            <person name="Vallenet D."/>
            <person name="Nordmann P."/>
            <person name="Barbe V."/>
            <person name="Poirel L."/>
            <person name="Mangenot S."/>
            <person name="Bataille E."/>
            <person name="Dossat C."/>
            <person name="Gas S."/>
            <person name="Kreimeyer A."/>
            <person name="Lenoble P."/>
            <person name="Oztas S."/>
            <person name="Poulain J."/>
            <person name="Segurens B."/>
            <person name="Robert C."/>
            <person name="Abergel C."/>
            <person name="Claverie J.M."/>
            <person name="Raoult D."/>
            <person name="Medigue C."/>
            <person name="Weissenbach J."/>
            <person name="Cruveiller S."/>
        </authorList>
    </citation>
    <scope>NUCLEOTIDE SEQUENCE [LARGE SCALE GENOMIC DNA]</scope>
    <source>
        <strain evidence="3 4">SDF</strain>
    </source>
</reference>
<dbReference type="EMBL" id="CU468230">
    <property type="protein sequence ID" value="CAP01118.1"/>
    <property type="molecule type" value="Genomic_DNA"/>
</dbReference>
<evidence type="ECO:0000313" key="3">
    <source>
        <dbReference type="EMBL" id="CAP01118.1"/>
    </source>
</evidence>
<dbReference type="Gene3D" id="3.30.420.280">
    <property type="match status" value="1"/>
</dbReference>
<name>B0VNP0_ACIBS</name>
<evidence type="ECO:0000313" key="4">
    <source>
        <dbReference type="Proteomes" id="UP000001741"/>
    </source>
</evidence>
<dbReference type="BioCyc" id="ABAU509170:GCL9-1459-MONOMER"/>
<proteinExistence type="predicted"/>
<dbReference type="KEGG" id="abm:ABSDF1781"/>
<dbReference type="HOGENOM" id="CLU_052644_0_0_6"/>
<sequence>MRVKKMPNINPTLNVPQANFLQLPNKFRAFVAGFGSGKTWVGCSSLCDKSWSFPKVPLGYFAPTYPQIRDIFFPTIDEVAFDWGLKTKIYESNKEVDLYYGRQYRSTIICRSMEKPNTIVGFKIGHALIDELDVMTKVKAQQAWRKIIARMRYKQAGLLNGIDVATTPEGFKFTHEQFVKEANQSDAKRALYGMIQASTYDNEANLPDDYIASLFESYPPQLISAYLKGQFVNLTSGAVYPDFDRTLNHTDEEIRPNEALLIGMDFNVLKMAAVVYVIRDGKPRALDELVGVRDTPTMADLLIEKFPNHEMTIIPDAAGQATSSKKSSESDHAILKQKGLRVEVNSTNPNIKDRINAVNALILNGKGERTLLVNTNKCPRLTETFEQQVYDDFGMPDKKSGLDHVGDAGGYPLAKRFPIIRPARSLDIGMVY</sequence>
<keyword evidence="1" id="KW-1188">Viral release from host cell</keyword>
<evidence type="ECO:0000259" key="2">
    <source>
        <dbReference type="Pfam" id="PF17289"/>
    </source>
</evidence>
<organism evidence="3 4">
    <name type="scientific">Acinetobacter baumannii (strain SDF)</name>
    <dbReference type="NCBI Taxonomy" id="509170"/>
    <lineage>
        <taxon>Bacteria</taxon>
        <taxon>Pseudomonadati</taxon>
        <taxon>Pseudomonadota</taxon>
        <taxon>Gammaproteobacteria</taxon>
        <taxon>Moraxellales</taxon>
        <taxon>Moraxellaceae</taxon>
        <taxon>Acinetobacter</taxon>
        <taxon>Acinetobacter calcoaceticus/baumannii complex</taxon>
    </lineage>
</organism>
<evidence type="ECO:0000256" key="1">
    <source>
        <dbReference type="ARBA" id="ARBA00022612"/>
    </source>
</evidence>
<protein>
    <recommendedName>
        <fullName evidence="2">Terminase large subunit gp17-like C-terminal domain-containing protein</fullName>
    </recommendedName>
</protein>
<gene>
    <name evidence="3" type="ordered locus">ABSDF1781</name>
</gene>
<dbReference type="Pfam" id="PF17289">
    <property type="entry name" value="Terminase_6C"/>
    <property type="match status" value="1"/>
</dbReference>
<dbReference type="InterPro" id="IPR035421">
    <property type="entry name" value="Terminase_6C"/>
</dbReference>
<dbReference type="Pfam" id="PF03237">
    <property type="entry name" value="Terminase_6N"/>
    <property type="match status" value="1"/>
</dbReference>
<dbReference type="AlphaFoldDB" id="B0VNP0"/>
<accession>B0VNP0</accession>